<sequence>MRLSNKLVLNNTEEGPTIKTYDEDMDLDSEDGRPKSSGRGEFSQRKNNAASINSSSGAGTDSEPDSSGVVSCGVRT</sequence>
<comment type="caution">
    <text evidence="2">The sequence shown here is derived from an EMBL/GenBank/DDBJ whole genome shotgun (WGS) entry which is preliminary data.</text>
</comment>
<dbReference type="AlphaFoldDB" id="A0A9P6M8T6"/>
<evidence type="ECO:0000313" key="2">
    <source>
        <dbReference type="EMBL" id="KAF9980791.1"/>
    </source>
</evidence>
<evidence type="ECO:0000256" key="1">
    <source>
        <dbReference type="SAM" id="MobiDB-lite"/>
    </source>
</evidence>
<dbReference type="Proteomes" id="UP000749646">
    <property type="component" value="Unassembled WGS sequence"/>
</dbReference>
<organism evidence="2 3">
    <name type="scientific">Modicella reniformis</name>
    <dbReference type="NCBI Taxonomy" id="1440133"/>
    <lineage>
        <taxon>Eukaryota</taxon>
        <taxon>Fungi</taxon>
        <taxon>Fungi incertae sedis</taxon>
        <taxon>Mucoromycota</taxon>
        <taxon>Mortierellomycotina</taxon>
        <taxon>Mortierellomycetes</taxon>
        <taxon>Mortierellales</taxon>
        <taxon>Mortierellaceae</taxon>
        <taxon>Modicella</taxon>
    </lineage>
</organism>
<evidence type="ECO:0000313" key="3">
    <source>
        <dbReference type="Proteomes" id="UP000749646"/>
    </source>
</evidence>
<proteinExistence type="predicted"/>
<accession>A0A9P6M8T6</accession>
<feature type="region of interest" description="Disordered" evidence="1">
    <location>
        <begin position="1"/>
        <end position="76"/>
    </location>
</feature>
<reference evidence="2" key="1">
    <citation type="journal article" date="2020" name="Fungal Divers.">
        <title>Resolving the Mortierellaceae phylogeny through synthesis of multi-gene phylogenetics and phylogenomics.</title>
        <authorList>
            <person name="Vandepol N."/>
            <person name="Liber J."/>
            <person name="Desiro A."/>
            <person name="Na H."/>
            <person name="Kennedy M."/>
            <person name="Barry K."/>
            <person name="Grigoriev I.V."/>
            <person name="Miller A.N."/>
            <person name="O'Donnell K."/>
            <person name="Stajich J.E."/>
            <person name="Bonito G."/>
        </authorList>
    </citation>
    <scope>NUCLEOTIDE SEQUENCE</scope>
    <source>
        <strain evidence="2">MES-2147</strain>
    </source>
</reference>
<protein>
    <submittedName>
        <fullName evidence="2">Uncharacterized protein</fullName>
    </submittedName>
</protein>
<name>A0A9P6M8T6_9FUNG</name>
<keyword evidence="3" id="KW-1185">Reference proteome</keyword>
<dbReference type="EMBL" id="JAAAHW010003789">
    <property type="protein sequence ID" value="KAF9980791.1"/>
    <property type="molecule type" value="Genomic_DNA"/>
</dbReference>
<feature type="compositionally biased region" description="Low complexity" evidence="1">
    <location>
        <begin position="47"/>
        <end position="59"/>
    </location>
</feature>
<gene>
    <name evidence="2" type="ORF">BGZ65_004682</name>
</gene>